<evidence type="ECO:0000313" key="6">
    <source>
        <dbReference type="EMBL" id="MEX0406844.1"/>
    </source>
</evidence>
<protein>
    <submittedName>
        <fullName evidence="6">GntR family transcriptional regulator</fullName>
    </submittedName>
</protein>
<dbReference type="Gene3D" id="1.20.120.530">
    <property type="entry name" value="GntR ligand-binding domain-like"/>
    <property type="match status" value="1"/>
</dbReference>
<dbReference type="SMART" id="SM00345">
    <property type="entry name" value="HTH_GNTR"/>
    <property type="match status" value="1"/>
</dbReference>
<name>A0ABV3SJ94_9HYPH</name>
<gene>
    <name evidence="6" type="ORF">ABGN05_14350</name>
</gene>
<proteinExistence type="predicted"/>
<dbReference type="Proteomes" id="UP001556692">
    <property type="component" value="Unassembled WGS sequence"/>
</dbReference>
<dbReference type="SUPFAM" id="SSF46785">
    <property type="entry name" value="Winged helix' DNA-binding domain"/>
    <property type="match status" value="1"/>
</dbReference>
<feature type="domain" description="HTH gntR-type" evidence="5">
    <location>
        <begin position="62"/>
        <end position="129"/>
    </location>
</feature>
<dbReference type="Pfam" id="PF00392">
    <property type="entry name" value="GntR"/>
    <property type="match status" value="1"/>
</dbReference>
<feature type="region of interest" description="Disordered" evidence="4">
    <location>
        <begin position="1"/>
        <end position="39"/>
    </location>
</feature>
<reference evidence="6 7" key="1">
    <citation type="submission" date="2024-05" db="EMBL/GenBank/DDBJ databases">
        <authorList>
            <person name="Jiang F."/>
        </authorList>
    </citation>
    <scope>NUCLEOTIDE SEQUENCE [LARGE SCALE GENOMIC DNA]</scope>
    <source>
        <strain evidence="6 7">LZ166</strain>
    </source>
</reference>
<dbReference type="Gene3D" id="1.10.10.10">
    <property type="entry name" value="Winged helix-like DNA-binding domain superfamily/Winged helix DNA-binding domain"/>
    <property type="match status" value="1"/>
</dbReference>
<evidence type="ECO:0000256" key="4">
    <source>
        <dbReference type="SAM" id="MobiDB-lite"/>
    </source>
</evidence>
<dbReference type="Pfam" id="PF07729">
    <property type="entry name" value="FCD"/>
    <property type="match status" value="1"/>
</dbReference>
<comment type="caution">
    <text evidence="6">The sequence shown here is derived from an EMBL/GenBank/DDBJ whole genome shotgun (WGS) entry which is preliminary data.</text>
</comment>
<dbReference type="PROSITE" id="PS50949">
    <property type="entry name" value="HTH_GNTR"/>
    <property type="match status" value="1"/>
</dbReference>
<dbReference type="SUPFAM" id="SSF48008">
    <property type="entry name" value="GntR ligand-binding domain-like"/>
    <property type="match status" value="1"/>
</dbReference>
<dbReference type="SMART" id="SM00895">
    <property type="entry name" value="FCD"/>
    <property type="match status" value="1"/>
</dbReference>
<sequence>MTAMAQTPIKRPTRPALSAAKPVAVGDSGEGSGDPRMMDRSTSMAQAQHVIRSIVASRHDRPSLVAQIACEVGAEIVEAVIPPGHDLNTVELARRYQTSRTPVREALILLEHEGLVDIPPRRRPRAHLHTLTEVSEVYRTRTVLFELMAIDTAKRATEADIETLRAILARMQRAADLGDVTAFSWLSVEFHDTDTRLSGNATAKRIHDSLLLRSLSIRRLSLSQPSRMRKSMEDHTQLVKAYENHDSNLAGAILRGNHTAALVSLENYFQRVGTLNLPYRPVDDNVPDAR</sequence>
<dbReference type="InterPro" id="IPR011711">
    <property type="entry name" value="GntR_C"/>
</dbReference>
<evidence type="ECO:0000256" key="2">
    <source>
        <dbReference type="ARBA" id="ARBA00023125"/>
    </source>
</evidence>
<dbReference type="PANTHER" id="PTHR43537">
    <property type="entry name" value="TRANSCRIPTIONAL REGULATOR, GNTR FAMILY"/>
    <property type="match status" value="1"/>
</dbReference>
<dbReference type="RefSeq" id="WP_367954724.1">
    <property type="nucleotide sequence ID" value="NZ_JBDPGJ010000003.1"/>
</dbReference>
<keyword evidence="1" id="KW-0805">Transcription regulation</keyword>
<dbReference type="PANTHER" id="PTHR43537:SF24">
    <property type="entry name" value="GLUCONATE OPERON TRANSCRIPTIONAL REPRESSOR"/>
    <property type="match status" value="1"/>
</dbReference>
<dbReference type="InterPro" id="IPR036388">
    <property type="entry name" value="WH-like_DNA-bd_sf"/>
</dbReference>
<dbReference type="InterPro" id="IPR000524">
    <property type="entry name" value="Tscrpt_reg_HTH_GntR"/>
</dbReference>
<evidence type="ECO:0000256" key="1">
    <source>
        <dbReference type="ARBA" id="ARBA00023015"/>
    </source>
</evidence>
<accession>A0ABV3SJ94</accession>
<keyword evidence="3" id="KW-0804">Transcription</keyword>
<evidence type="ECO:0000313" key="7">
    <source>
        <dbReference type="Proteomes" id="UP001556692"/>
    </source>
</evidence>
<dbReference type="EMBL" id="JBDPGJ010000003">
    <property type="protein sequence ID" value="MEX0406844.1"/>
    <property type="molecule type" value="Genomic_DNA"/>
</dbReference>
<evidence type="ECO:0000256" key="3">
    <source>
        <dbReference type="ARBA" id="ARBA00023163"/>
    </source>
</evidence>
<dbReference type="InterPro" id="IPR036390">
    <property type="entry name" value="WH_DNA-bd_sf"/>
</dbReference>
<keyword evidence="7" id="KW-1185">Reference proteome</keyword>
<keyword evidence="2" id="KW-0238">DNA-binding</keyword>
<dbReference type="InterPro" id="IPR008920">
    <property type="entry name" value="TF_FadR/GntR_C"/>
</dbReference>
<evidence type="ECO:0000259" key="5">
    <source>
        <dbReference type="PROSITE" id="PS50949"/>
    </source>
</evidence>
<organism evidence="6 7">
    <name type="scientific">Aquibium pacificus</name>
    <dbReference type="NCBI Taxonomy" id="3153579"/>
    <lineage>
        <taxon>Bacteria</taxon>
        <taxon>Pseudomonadati</taxon>
        <taxon>Pseudomonadota</taxon>
        <taxon>Alphaproteobacteria</taxon>
        <taxon>Hyphomicrobiales</taxon>
        <taxon>Phyllobacteriaceae</taxon>
        <taxon>Aquibium</taxon>
    </lineage>
</organism>